<dbReference type="eggNOG" id="COG0009">
    <property type="taxonomic scope" value="Bacteria"/>
</dbReference>
<dbReference type="KEGG" id="sclf:BB341_30280"/>
<keyword evidence="3" id="KW-1185">Reference proteome</keyword>
<sequence>MNDAASRIAHRSSPAAVAALSDTAAVRRALDRGRAVVLPNPAPLTCVVAATGPAAVNTAKRRPAGQAVALWAHHPDTLDRLDGLLDLDRDTRRFARRLLGEELVTLLVPVHDHLSVPAWLAPATLSGWTLLFGARWQPLAPLLDPFPVLYVSSANRTGGQPAATPADAAAVFAPDAPVLADPTGPAPPSGPAAPGRRATTTVRLHPDGRAELHRHGAQDGSHPGPGRYLRHLHRSYRDRGAP</sequence>
<dbReference type="EMBL" id="CM000914">
    <property type="protein sequence ID" value="EFG04729.2"/>
    <property type="molecule type" value="Genomic_DNA"/>
</dbReference>
<feature type="region of interest" description="Disordered" evidence="1">
    <location>
        <begin position="176"/>
        <end position="242"/>
    </location>
</feature>
<dbReference type="GeneID" id="93734870"/>
<keyword evidence="2" id="KW-0614">Plasmid</keyword>
<evidence type="ECO:0000313" key="3">
    <source>
        <dbReference type="Proteomes" id="UP000002357"/>
    </source>
</evidence>
<protein>
    <recommendedName>
        <fullName evidence="4">YrdC-like domain-containing protein</fullName>
    </recommendedName>
</protein>
<evidence type="ECO:0008006" key="4">
    <source>
        <dbReference type="Google" id="ProtNLM"/>
    </source>
</evidence>
<dbReference type="RefSeq" id="WP_003963560.1">
    <property type="nucleotide sequence ID" value="NZ_CM000914.1"/>
</dbReference>
<organism evidence="2 3">
    <name type="scientific">Streptomyces clavuligerus</name>
    <dbReference type="NCBI Taxonomy" id="1901"/>
    <lineage>
        <taxon>Bacteria</taxon>
        <taxon>Bacillati</taxon>
        <taxon>Actinomycetota</taxon>
        <taxon>Actinomycetes</taxon>
        <taxon>Kitasatosporales</taxon>
        <taxon>Streptomycetaceae</taxon>
        <taxon>Streptomyces</taxon>
    </lineage>
</organism>
<gene>
    <name evidence="2" type="ORF">SCLAV_p1243</name>
</gene>
<reference evidence="2 3" key="1">
    <citation type="journal article" date="2010" name="Genome Biol. Evol.">
        <title>The sequence of a 1.8-mb bacterial linear plasmid reveals a rich evolutionary reservoir of secondary metabolic pathways.</title>
        <authorList>
            <person name="Medema M.H."/>
            <person name="Trefzer A."/>
            <person name="Kovalchuk A."/>
            <person name="van den Berg M."/>
            <person name="Mueller U."/>
            <person name="Heijne W."/>
            <person name="Wu L."/>
            <person name="Alam M.T."/>
            <person name="Ronning C.M."/>
            <person name="Nierman W.C."/>
            <person name="Bovenberg R.A.L."/>
            <person name="Breitling R."/>
            <person name="Takano E."/>
        </authorList>
    </citation>
    <scope>NUCLEOTIDE SEQUENCE [LARGE SCALE GENOMIC DNA]</scope>
    <source>
        <strain evidence="3">ATCC 27064 / DSM 738 / JCM 4710 / NBRC 13307 / NCIMB 12785 / NRRL 3585 / VKM Ac-602</strain>
        <plasmid evidence="2">pSCL4</plasmid>
    </source>
</reference>
<feature type="compositionally biased region" description="Basic and acidic residues" evidence="1">
    <location>
        <begin position="204"/>
        <end position="217"/>
    </location>
</feature>
<dbReference type="Proteomes" id="UP000002357">
    <property type="component" value="Plasmid pSCL4"/>
</dbReference>
<evidence type="ECO:0000256" key="1">
    <source>
        <dbReference type="SAM" id="MobiDB-lite"/>
    </source>
</evidence>
<dbReference type="InterPro" id="IPR017945">
    <property type="entry name" value="DHBP_synth_RibB-like_a/b_dom"/>
</dbReference>
<dbReference type="AlphaFoldDB" id="D5SLD6"/>
<dbReference type="SUPFAM" id="SSF55821">
    <property type="entry name" value="YrdC/RibB"/>
    <property type="match status" value="1"/>
</dbReference>
<evidence type="ECO:0000313" key="2">
    <source>
        <dbReference type="EMBL" id="EFG04729.2"/>
    </source>
</evidence>
<geneLocation type="plasmid" evidence="2 3">
    <name>pSCL4</name>
</geneLocation>
<dbReference type="OrthoDB" id="508917at2"/>
<proteinExistence type="predicted"/>
<dbReference type="Gene3D" id="3.90.870.10">
    <property type="entry name" value="DHBP synthase"/>
    <property type="match status" value="1"/>
</dbReference>
<name>D5SLD6_STRCL</name>
<accession>D5SLD6</accession>